<reference evidence="1" key="1">
    <citation type="submission" date="2015-12" db="EMBL/GenBank/DDBJ databases">
        <title>Update maize B73 reference genome by single molecule sequencing technologies.</title>
        <authorList>
            <consortium name="Maize Genome Sequencing Project"/>
            <person name="Ware D."/>
        </authorList>
    </citation>
    <scope>NUCLEOTIDE SEQUENCE [LARGE SCALE GENOMIC DNA]</scope>
    <source>
        <tissue evidence="1">Seedling</tissue>
    </source>
</reference>
<evidence type="ECO:0000313" key="1">
    <source>
        <dbReference type="EMBL" id="ONM09894.1"/>
    </source>
</evidence>
<gene>
    <name evidence="1" type="ORF">ZEAMMB73_Zm00001d034263</name>
</gene>
<organism evidence="1">
    <name type="scientific">Zea mays</name>
    <name type="common">Maize</name>
    <dbReference type="NCBI Taxonomy" id="4577"/>
    <lineage>
        <taxon>Eukaryota</taxon>
        <taxon>Viridiplantae</taxon>
        <taxon>Streptophyta</taxon>
        <taxon>Embryophyta</taxon>
        <taxon>Tracheophyta</taxon>
        <taxon>Spermatophyta</taxon>
        <taxon>Magnoliopsida</taxon>
        <taxon>Liliopsida</taxon>
        <taxon>Poales</taxon>
        <taxon>Poaceae</taxon>
        <taxon>PACMAD clade</taxon>
        <taxon>Panicoideae</taxon>
        <taxon>Andropogonodae</taxon>
        <taxon>Andropogoneae</taxon>
        <taxon>Tripsacinae</taxon>
        <taxon>Zea</taxon>
    </lineage>
</organism>
<dbReference type="EMBL" id="CM007647">
    <property type="protein sequence ID" value="ONM09893.1"/>
    <property type="molecule type" value="Genomic_DNA"/>
</dbReference>
<protein>
    <submittedName>
        <fullName evidence="1">GYF domain-containing protein</fullName>
    </submittedName>
</protein>
<proteinExistence type="predicted"/>
<accession>A0A1D6L6G1</accession>
<sequence>MICLRYHFVFADKSDLDTKSAPSIQLLQPKPGENKVMAVTRHPSILLYLSRFSSKMN</sequence>
<dbReference type="EMBL" id="CM007647">
    <property type="protein sequence ID" value="ONM09897.1"/>
    <property type="molecule type" value="Genomic_DNA"/>
</dbReference>
<dbReference type="AlphaFoldDB" id="A0A1D6L6G1"/>
<dbReference type="EMBL" id="CM007647">
    <property type="protein sequence ID" value="ONM09894.1"/>
    <property type="molecule type" value="Genomic_DNA"/>
</dbReference>
<name>A0A1D6L6G1_MAIZE</name>